<feature type="region of interest" description="Disordered" evidence="1">
    <location>
        <begin position="112"/>
        <end position="131"/>
    </location>
</feature>
<name>A0A0B1P9D1_UNCNE</name>
<dbReference type="Proteomes" id="UP000030854">
    <property type="component" value="Unassembled WGS sequence"/>
</dbReference>
<protein>
    <submittedName>
        <fullName evidence="2">Putative eka-like protein</fullName>
    </submittedName>
</protein>
<feature type="compositionally biased region" description="Basic and acidic residues" evidence="1">
    <location>
        <begin position="59"/>
        <end position="74"/>
    </location>
</feature>
<proteinExistence type="predicted"/>
<keyword evidence="3" id="KW-1185">Reference proteome</keyword>
<dbReference type="EMBL" id="JNVN01000662">
    <property type="protein sequence ID" value="KHJ34833.1"/>
    <property type="molecule type" value="Genomic_DNA"/>
</dbReference>
<dbReference type="AlphaFoldDB" id="A0A0B1P9D1"/>
<gene>
    <name evidence="2" type="ORF">EV44_g3696</name>
</gene>
<comment type="caution">
    <text evidence="2">The sequence shown here is derived from an EMBL/GenBank/DDBJ whole genome shotgun (WGS) entry which is preliminary data.</text>
</comment>
<sequence>MICTTVLSNIHSTLANLVEDIEKEEADAIKAYLRLAISNFAAADSSPYPPRVRTHTRPNKGDGNEKGKEIDKNLSKKTAVATPRVILNRSPDRGLNVNTELPKIPKLSDNSWATLARKGQKKPRIDIGTSA</sequence>
<dbReference type="HOGENOM" id="CLU_018153_3_2_1"/>
<evidence type="ECO:0000313" key="2">
    <source>
        <dbReference type="EMBL" id="KHJ34833.1"/>
    </source>
</evidence>
<evidence type="ECO:0000313" key="3">
    <source>
        <dbReference type="Proteomes" id="UP000030854"/>
    </source>
</evidence>
<feature type="region of interest" description="Disordered" evidence="1">
    <location>
        <begin position="44"/>
        <end position="103"/>
    </location>
</feature>
<accession>A0A0B1P9D1</accession>
<organism evidence="2 3">
    <name type="scientific">Uncinula necator</name>
    <name type="common">Grape powdery mildew</name>
    <dbReference type="NCBI Taxonomy" id="52586"/>
    <lineage>
        <taxon>Eukaryota</taxon>
        <taxon>Fungi</taxon>
        <taxon>Dikarya</taxon>
        <taxon>Ascomycota</taxon>
        <taxon>Pezizomycotina</taxon>
        <taxon>Leotiomycetes</taxon>
        <taxon>Erysiphales</taxon>
        <taxon>Erysiphaceae</taxon>
        <taxon>Erysiphe</taxon>
    </lineage>
</organism>
<evidence type="ECO:0000256" key="1">
    <source>
        <dbReference type="SAM" id="MobiDB-lite"/>
    </source>
</evidence>
<reference evidence="2 3" key="1">
    <citation type="journal article" date="2014" name="BMC Genomics">
        <title>Adaptive genomic structural variation in the grape powdery mildew pathogen, Erysiphe necator.</title>
        <authorList>
            <person name="Jones L."/>
            <person name="Riaz S."/>
            <person name="Morales-Cruz A."/>
            <person name="Amrine K.C."/>
            <person name="McGuire B."/>
            <person name="Gubler W.D."/>
            <person name="Walker M.A."/>
            <person name="Cantu D."/>
        </authorList>
    </citation>
    <scope>NUCLEOTIDE SEQUENCE [LARGE SCALE GENOMIC DNA]</scope>
    <source>
        <strain evidence="3">c</strain>
    </source>
</reference>